<accession>A0A7X9ZYI4</accession>
<organism evidence="1 2">
    <name type="scientific">Paraburkholderia antibiotica</name>
    <dbReference type="NCBI Taxonomy" id="2728839"/>
    <lineage>
        <taxon>Bacteria</taxon>
        <taxon>Pseudomonadati</taxon>
        <taxon>Pseudomonadota</taxon>
        <taxon>Betaproteobacteria</taxon>
        <taxon>Burkholderiales</taxon>
        <taxon>Burkholderiaceae</taxon>
        <taxon>Paraburkholderia</taxon>
    </lineage>
</organism>
<name>A0A7X9ZYI4_9BURK</name>
<sequence length="103" mass="12013">MDYHHEKRRTLTQYCTAHEGRSRPRVPDDVPRLHGRLIGSFFAKARYKYEKRLAAERNAINDKVPLYEGRRGIDPARDAADLFQAIENVVQWEIFAASVREAE</sequence>
<dbReference type="EMBL" id="JABBFZ010000006">
    <property type="protein sequence ID" value="NML31735.1"/>
    <property type="molecule type" value="Genomic_DNA"/>
</dbReference>
<keyword evidence="2" id="KW-1185">Reference proteome</keyword>
<evidence type="ECO:0000313" key="1">
    <source>
        <dbReference type="EMBL" id="NML31735.1"/>
    </source>
</evidence>
<dbReference type="AlphaFoldDB" id="A0A7X9ZYI4"/>
<dbReference type="RefSeq" id="WP_169498002.1">
    <property type="nucleotide sequence ID" value="NZ_JABBFZ010000006.1"/>
</dbReference>
<dbReference type="Proteomes" id="UP000583127">
    <property type="component" value="Unassembled WGS sequence"/>
</dbReference>
<reference evidence="1 2" key="1">
    <citation type="submission" date="2020-04" db="EMBL/GenBank/DDBJ databases">
        <title>Paraburkholderia sp. G-4-1-8 isolated from soil.</title>
        <authorList>
            <person name="Dahal R.H."/>
        </authorList>
    </citation>
    <scope>NUCLEOTIDE SEQUENCE [LARGE SCALE GENOMIC DNA]</scope>
    <source>
        <strain evidence="1 2">G-4-1-8</strain>
    </source>
</reference>
<evidence type="ECO:0000313" key="2">
    <source>
        <dbReference type="Proteomes" id="UP000583127"/>
    </source>
</evidence>
<comment type="caution">
    <text evidence="1">The sequence shown here is derived from an EMBL/GenBank/DDBJ whole genome shotgun (WGS) entry which is preliminary data.</text>
</comment>
<gene>
    <name evidence="1" type="ORF">HHL14_12920</name>
</gene>
<protein>
    <submittedName>
        <fullName evidence="1">Uncharacterized protein</fullName>
    </submittedName>
</protein>
<proteinExistence type="predicted"/>